<keyword evidence="4" id="KW-1185">Reference proteome</keyword>
<accession>A0A7I8W4U4</accession>
<evidence type="ECO:0000313" key="4">
    <source>
        <dbReference type="Proteomes" id="UP000549394"/>
    </source>
</evidence>
<gene>
    <name evidence="3" type="ORF">DGYR_LOCUS9709</name>
</gene>
<name>A0A7I8W4U4_9ANNE</name>
<evidence type="ECO:0000256" key="1">
    <source>
        <dbReference type="SAM" id="MobiDB-lite"/>
    </source>
</evidence>
<dbReference type="EMBL" id="CAJFCJ010000015">
    <property type="protein sequence ID" value="CAD5121803.1"/>
    <property type="molecule type" value="Genomic_DNA"/>
</dbReference>
<dbReference type="Proteomes" id="UP000549394">
    <property type="component" value="Unassembled WGS sequence"/>
</dbReference>
<organism evidence="3 4">
    <name type="scientific">Dimorphilus gyrociliatus</name>
    <dbReference type="NCBI Taxonomy" id="2664684"/>
    <lineage>
        <taxon>Eukaryota</taxon>
        <taxon>Metazoa</taxon>
        <taxon>Spiralia</taxon>
        <taxon>Lophotrochozoa</taxon>
        <taxon>Annelida</taxon>
        <taxon>Polychaeta</taxon>
        <taxon>Polychaeta incertae sedis</taxon>
        <taxon>Dinophilidae</taxon>
        <taxon>Dimorphilus</taxon>
    </lineage>
</organism>
<proteinExistence type="predicted"/>
<dbReference type="AlphaFoldDB" id="A0A7I8W4U4"/>
<protein>
    <submittedName>
        <fullName evidence="3">DgyrCDS10277</fullName>
    </submittedName>
</protein>
<evidence type="ECO:0000256" key="2">
    <source>
        <dbReference type="SAM" id="SignalP"/>
    </source>
</evidence>
<feature type="signal peptide" evidence="2">
    <location>
        <begin position="1"/>
        <end position="19"/>
    </location>
</feature>
<comment type="caution">
    <text evidence="3">The sequence shown here is derived from an EMBL/GenBank/DDBJ whole genome shotgun (WGS) entry which is preliminary data.</text>
</comment>
<evidence type="ECO:0000313" key="3">
    <source>
        <dbReference type="EMBL" id="CAD5121803.1"/>
    </source>
</evidence>
<feature type="region of interest" description="Disordered" evidence="1">
    <location>
        <begin position="22"/>
        <end position="44"/>
    </location>
</feature>
<feature type="chain" id="PRO_5029524597" evidence="2">
    <location>
        <begin position="20"/>
        <end position="106"/>
    </location>
</feature>
<keyword evidence="2" id="KW-0732">Signal</keyword>
<sequence>MKLAVVAFLLIAVTIYVTADESPAEEKRRGWGKRSWGKRSDDEDRFDALEEKRRSWGKRAMGWGKRAMGWGKRGSEEEACERLQQNAMFYTFKAIELENQRQKMCA</sequence>
<reference evidence="3 4" key="1">
    <citation type="submission" date="2020-08" db="EMBL/GenBank/DDBJ databases">
        <authorList>
            <person name="Hejnol A."/>
        </authorList>
    </citation>
    <scope>NUCLEOTIDE SEQUENCE [LARGE SCALE GENOMIC DNA]</scope>
</reference>